<reference evidence="6" key="1">
    <citation type="journal article" date="2019" name="Int. J. Syst. Evol. Microbiol.">
        <title>The Global Catalogue of Microorganisms (GCM) 10K type strain sequencing project: providing services to taxonomists for standard genome sequencing and annotation.</title>
        <authorList>
            <consortium name="The Broad Institute Genomics Platform"/>
            <consortium name="The Broad Institute Genome Sequencing Center for Infectious Disease"/>
            <person name="Wu L."/>
            <person name="Ma J."/>
        </authorList>
    </citation>
    <scope>NUCLEOTIDE SEQUENCE [LARGE SCALE GENOMIC DNA]</scope>
    <source>
        <strain evidence="6">JCM 16014</strain>
    </source>
</reference>
<dbReference type="InterPro" id="IPR019734">
    <property type="entry name" value="TPR_rpt"/>
</dbReference>
<dbReference type="RefSeq" id="WP_344668490.1">
    <property type="nucleotide sequence ID" value="NZ_BAAAQN010000036.1"/>
</dbReference>
<sequence length="781" mass="86036">MHQPNLPEWAEKSERTERTEEPERSEQLYLSDRPTSPASPVAAHRLVLTGVPGARIADDEPSAFDIPSAAPLPPPLTAPIDAHRRLRGPYTFAGTLMRAIVPDALVQCPALVSVHNIEILSVAPELRTIVPATHETLTSLAVPEERTRFYSRMRTLRLAHGMTEFVRDYVRASGQRPVSLVVDRLDEADGTDQELVSVMVRRLDPGLVTLVLGVGRVLNPQTTLGAAVLRYARPSERDRYSRYGRYGRMVSRSAVDGPALSATTDPYELAHRYVDSECTEVDEALRGAYEGLEVAQRAALHDARADALASLGEKSLELGAIPFHRERGSDRARAAGALRNALDYCIDMGFYEATVDLGERGRAAIDWRAQPEHWWAFTTKMTTSLAALSRPEEAEALYDEARALTDDPMVHMQAAYATAMLYTRHHDESRKDHQTAMGWINEAIAISSLLADPRERAFNSVFHRNGKALIENHLRRPEEALALVSEGLDRLDRELGPDAHRLHRSVLRYNRAQVYAAIGKLDEAVADYTAVIDEDPNYAEYHFDLGLLLNRLGRGAEAVAEYEAAMRLSPPFPELFYNRGDVRAAMGDVDGAIADFRYVLEIDPEYTDAYVNLAGLLADFGAPDEFGEGGDTSAAVVVARGLVVAPDNPHLHCLNGRLQLEAGRFTEARSALNRALTADPDLAEGWALLGMLHYARDEHSQAVDALSRALELVPSSAAYFNRGVMYEEAGRWELAIADFSAALDLDPQDSDTWAHRAECRVRVGQGDGAAGDRRRAGELGG</sequence>
<accession>A0ABP5GDW2</accession>
<dbReference type="PANTHER" id="PTHR44858">
    <property type="entry name" value="TETRATRICOPEPTIDE REPEAT PROTEIN 6"/>
    <property type="match status" value="1"/>
</dbReference>
<protein>
    <recommendedName>
        <fullName evidence="7">Tetratricopeptide repeat protein</fullName>
    </recommendedName>
</protein>
<dbReference type="PROSITE" id="PS50005">
    <property type="entry name" value="TPR"/>
    <property type="match status" value="5"/>
</dbReference>
<dbReference type="Gene3D" id="1.25.40.10">
    <property type="entry name" value="Tetratricopeptide repeat domain"/>
    <property type="match status" value="3"/>
</dbReference>
<feature type="compositionally biased region" description="Basic and acidic residues" evidence="4">
    <location>
        <begin position="9"/>
        <end position="26"/>
    </location>
</feature>
<organism evidence="5 6">
    <name type="scientific">Catenulispora yoronensis</name>
    <dbReference type="NCBI Taxonomy" id="450799"/>
    <lineage>
        <taxon>Bacteria</taxon>
        <taxon>Bacillati</taxon>
        <taxon>Actinomycetota</taxon>
        <taxon>Actinomycetes</taxon>
        <taxon>Catenulisporales</taxon>
        <taxon>Catenulisporaceae</taxon>
        <taxon>Catenulispora</taxon>
    </lineage>
</organism>
<gene>
    <name evidence="5" type="ORF">GCM10009839_54310</name>
</gene>
<feature type="repeat" description="TPR" evidence="3">
    <location>
        <begin position="573"/>
        <end position="606"/>
    </location>
</feature>
<name>A0ABP5GDW2_9ACTN</name>
<dbReference type="EMBL" id="BAAAQN010000036">
    <property type="protein sequence ID" value="GAA2043999.1"/>
    <property type="molecule type" value="Genomic_DNA"/>
</dbReference>
<keyword evidence="1" id="KW-0677">Repeat</keyword>
<dbReference type="PROSITE" id="PS50293">
    <property type="entry name" value="TPR_REGION"/>
    <property type="match status" value="1"/>
</dbReference>
<dbReference type="Proteomes" id="UP001500751">
    <property type="component" value="Unassembled WGS sequence"/>
</dbReference>
<evidence type="ECO:0000256" key="2">
    <source>
        <dbReference type="ARBA" id="ARBA00022803"/>
    </source>
</evidence>
<evidence type="ECO:0000313" key="5">
    <source>
        <dbReference type="EMBL" id="GAA2043999.1"/>
    </source>
</evidence>
<comment type="caution">
    <text evidence="5">The sequence shown here is derived from an EMBL/GenBank/DDBJ whole genome shotgun (WGS) entry which is preliminary data.</text>
</comment>
<evidence type="ECO:0000256" key="4">
    <source>
        <dbReference type="SAM" id="MobiDB-lite"/>
    </source>
</evidence>
<dbReference type="Pfam" id="PF13432">
    <property type="entry name" value="TPR_16"/>
    <property type="match status" value="4"/>
</dbReference>
<feature type="repeat" description="TPR" evidence="3">
    <location>
        <begin position="505"/>
        <end position="538"/>
    </location>
</feature>
<dbReference type="InterPro" id="IPR011990">
    <property type="entry name" value="TPR-like_helical_dom_sf"/>
</dbReference>
<evidence type="ECO:0008006" key="7">
    <source>
        <dbReference type="Google" id="ProtNLM"/>
    </source>
</evidence>
<evidence type="ECO:0000313" key="6">
    <source>
        <dbReference type="Proteomes" id="UP001500751"/>
    </source>
</evidence>
<dbReference type="SUPFAM" id="SSF48452">
    <property type="entry name" value="TPR-like"/>
    <property type="match status" value="2"/>
</dbReference>
<keyword evidence="6" id="KW-1185">Reference proteome</keyword>
<keyword evidence="2 3" id="KW-0802">TPR repeat</keyword>
<feature type="repeat" description="TPR" evidence="3">
    <location>
        <begin position="649"/>
        <end position="682"/>
    </location>
</feature>
<feature type="repeat" description="TPR" evidence="3">
    <location>
        <begin position="539"/>
        <end position="572"/>
    </location>
</feature>
<feature type="repeat" description="TPR" evidence="3">
    <location>
        <begin position="716"/>
        <end position="749"/>
    </location>
</feature>
<evidence type="ECO:0000256" key="1">
    <source>
        <dbReference type="ARBA" id="ARBA00022737"/>
    </source>
</evidence>
<feature type="region of interest" description="Disordered" evidence="4">
    <location>
        <begin position="1"/>
        <end position="38"/>
    </location>
</feature>
<dbReference type="PANTHER" id="PTHR44858:SF1">
    <property type="entry name" value="UDP-N-ACETYLGLUCOSAMINE--PEPTIDE N-ACETYLGLUCOSAMINYLTRANSFERASE SPINDLY-RELATED"/>
    <property type="match status" value="1"/>
</dbReference>
<dbReference type="SMART" id="SM00028">
    <property type="entry name" value="TPR"/>
    <property type="match status" value="6"/>
</dbReference>
<proteinExistence type="predicted"/>
<dbReference type="InterPro" id="IPR050498">
    <property type="entry name" value="Ycf3"/>
</dbReference>
<evidence type="ECO:0000256" key="3">
    <source>
        <dbReference type="PROSITE-ProRule" id="PRU00339"/>
    </source>
</evidence>